<evidence type="ECO:0000313" key="3">
    <source>
        <dbReference type="Proteomes" id="UP000218807"/>
    </source>
</evidence>
<evidence type="ECO:0000313" key="2">
    <source>
        <dbReference type="EMBL" id="PCK78160.1"/>
    </source>
</evidence>
<dbReference type="Proteomes" id="UP000218807">
    <property type="component" value="Unassembled WGS sequence"/>
</dbReference>
<evidence type="ECO:0000256" key="1">
    <source>
        <dbReference type="SAM" id="MobiDB-lite"/>
    </source>
</evidence>
<sequence>MARRAGRISADSKLPVARAGIRRDINDPIDNGWRWENLNQMKIHSVQNKPVRRQLSRGLFSSQEISPSRTYLP</sequence>
<dbReference type="EMBL" id="NXDM01000030">
    <property type="protein sequence ID" value="PCK78160.1"/>
    <property type="molecule type" value="Genomic_DNA"/>
</dbReference>
<protein>
    <submittedName>
        <fullName evidence="2">Uncharacterized protein</fullName>
    </submittedName>
</protein>
<comment type="caution">
    <text evidence="2">The sequence shown here is derived from an EMBL/GenBank/DDBJ whole genome shotgun (WGS) entry which is preliminary data.</text>
</comment>
<feature type="compositionally biased region" description="Polar residues" evidence="1">
    <location>
        <begin position="59"/>
        <end position="73"/>
    </location>
</feature>
<accession>A0A2A5KM76</accession>
<proteinExistence type="predicted"/>
<dbReference type="AlphaFoldDB" id="A0A2A5KM76"/>
<feature type="region of interest" description="Disordered" evidence="1">
    <location>
        <begin position="54"/>
        <end position="73"/>
    </location>
</feature>
<keyword evidence="3" id="KW-1185">Reference proteome</keyword>
<organism evidence="2 3">
    <name type="scientific">Rhizobium sophoriradicis</name>
    <dbReference type="NCBI Taxonomy" id="1535245"/>
    <lineage>
        <taxon>Bacteria</taxon>
        <taxon>Pseudomonadati</taxon>
        <taxon>Pseudomonadota</taxon>
        <taxon>Alphaproteobacteria</taxon>
        <taxon>Hyphomicrobiales</taxon>
        <taxon>Rhizobiaceae</taxon>
        <taxon>Rhizobium/Agrobacterium group</taxon>
        <taxon>Rhizobium</taxon>
    </lineage>
</organism>
<name>A0A2A5KM76_9HYPH</name>
<gene>
    <name evidence="2" type="ORF">CPT34_25880</name>
</gene>
<reference evidence="2 3" key="1">
    <citation type="submission" date="2017-09" db="EMBL/GenBank/DDBJ databases">
        <title>Comparative genomics of rhizobia isolated from Phaseolus vulgaris in China.</title>
        <authorList>
            <person name="Tong W."/>
        </authorList>
    </citation>
    <scope>NUCLEOTIDE SEQUENCE [LARGE SCALE GENOMIC DNA]</scope>
    <source>
        <strain evidence="2 3">L101</strain>
    </source>
</reference>